<keyword evidence="4" id="KW-0132">Cell division</keyword>
<organism evidence="4 5">
    <name type="scientific">Allonocardiopsis opalescens</name>
    <dbReference type="NCBI Taxonomy" id="1144618"/>
    <lineage>
        <taxon>Bacteria</taxon>
        <taxon>Bacillati</taxon>
        <taxon>Actinomycetota</taxon>
        <taxon>Actinomycetes</taxon>
        <taxon>Streptosporangiales</taxon>
        <taxon>Allonocardiopsis</taxon>
    </lineage>
</organism>
<keyword evidence="3" id="KW-0812">Transmembrane</keyword>
<feature type="coiled-coil region" evidence="1">
    <location>
        <begin position="137"/>
        <end position="164"/>
    </location>
</feature>
<name>A0A2T0QDA8_9ACTN</name>
<dbReference type="OrthoDB" id="5187715at2"/>
<comment type="caution">
    <text evidence="4">The sequence shown here is derived from an EMBL/GenBank/DDBJ whole genome shotgun (WGS) entry which is preliminary data.</text>
</comment>
<evidence type="ECO:0000313" key="4">
    <source>
        <dbReference type="EMBL" id="PRY01861.1"/>
    </source>
</evidence>
<keyword evidence="1" id="KW-0175">Coiled coil</keyword>
<dbReference type="EMBL" id="PVZC01000001">
    <property type="protein sequence ID" value="PRY01861.1"/>
    <property type="molecule type" value="Genomic_DNA"/>
</dbReference>
<feature type="region of interest" description="Disordered" evidence="2">
    <location>
        <begin position="219"/>
        <end position="246"/>
    </location>
</feature>
<keyword evidence="3" id="KW-1133">Transmembrane helix</keyword>
<feature type="transmembrane region" description="Helical" evidence="3">
    <location>
        <begin position="109"/>
        <end position="127"/>
    </location>
</feature>
<evidence type="ECO:0000313" key="5">
    <source>
        <dbReference type="Proteomes" id="UP000237846"/>
    </source>
</evidence>
<evidence type="ECO:0000256" key="2">
    <source>
        <dbReference type="SAM" id="MobiDB-lite"/>
    </source>
</evidence>
<feature type="compositionally biased region" description="Low complexity" evidence="2">
    <location>
        <begin position="59"/>
        <end position="81"/>
    </location>
</feature>
<protein>
    <submittedName>
        <fullName evidence="4">Cell division protein FtsB</fullName>
    </submittedName>
</protein>
<dbReference type="Pfam" id="PF04977">
    <property type="entry name" value="DivIC"/>
    <property type="match status" value="1"/>
</dbReference>
<dbReference type="AlphaFoldDB" id="A0A2T0QDA8"/>
<keyword evidence="3" id="KW-0472">Membrane</keyword>
<dbReference type="Proteomes" id="UP000237846">
    <property type="component" value="Unassembled WGS sequence"/>
</dbReference>
<dbReference type="InterPro" id="IPR007060">
    <property type="entry name" value="FtsL/DivIC"/>
</dbReference>
<keyword evidence="4" id="KW-0131">Cell cycle</keyword>
<feature type="compositionally biased region" description="Low complexity" evidence="2">
    <location>
        <begin position="237"/>
        <end position="246"/>
    </location>
</feature>
<sequence>MTRSAQPSEPDPDRPGPRPKGAGDRRPGTPRSGRPEPKGRAEPSPRPRAKPAPGRPGKPGKAAKPEAGGAAEPAKPAASGRRPAQARTAAGSGDPPRDRRGRPNLTSRAAVLAIVVCAIALSVAYPLREYIAQRAEIAALAEEQARLREAIAALEERRDQLEDPVFTEREARNRLHYHYPGERSYVIVGGDDLAGSGADAAQADPDPWFSRLWQSVRAADRVPPAPDADSGERGAEEPAGTGTEGG</sequence>
<evidence type="ECO:0000256" key="1">
    <source>
        <dbReference type="SAM" id="Coils"/>
    </source>
</evidence>
<feature type="region of interest" description="Disordered" evidence="2">
    <location>
        <begin position="1"/>
        <end position="103"/>
    </location>
</feature>
<accession>A0A2T0QDA8</accession>
<feature type="compositionally biased region" description="Basic and acidic residues" evidence="2">
    <location>
        <begin position="11"/>
        <end position="45"/>
    </location>
</feature>
<keyword evidence="5" id="KW-1185">Reference proteome</keyword>
<evidence type="ECO:0000256" key="3">
    <source>
        <dbReference type="SAM" id="Phobius"/>
    </source>
</evidence>
<proteinExistence type="predicted"/>
<reference evidence="4 5" key="1">
    <citation type="submission" date="2018-03" db="EMBL/GenBank/DDBJ databases">
        <title>Genomic Encyclopedia of Archaeal and Bacterial Type Strains, Phase II (KMG-II): from individual species to whole genera.</title>
        <authorList>
            <person name="Goeker M."/>
        </authorList>
    </citation>
    <scope>NUCLEOTIDE SEQUENCE [LARGE SCALE GENOMIC DNA]</scope>
    <source>
        <strain evidence="4 5">DSM 45601</strain>
    </source>
</reference>
<gene>
    <name evidence="4" type="ORF">CLV72_101458</name>
</gene>
<dbReference type="GO" id="GO:0051301">
    <property type="term" value="P:cell division"/>
    <property type="evidence" value="ECO:0007669"/>
    <property type="project" value="UniProtKB-KW"/>
</dbReference>